<accession>A0A117M0X5</accession>
<feature type="chain" id="PRO_5007150959" evidence="1">
    <location>
        <begin position="20"/>
        <end position="90"/>
    </location>
</feature>
<organism evidence="2 3">
    <name type="scientific">Proteiniphilum acetatigenes</name>
    <dbReference type="NCBI Taxonomy" id="294710"/>
    <lineage>
        <taxon>Bacteria</taxon>
        <taxon>Pseudomonadati</taxon>
        <taxon>Bacteroidota</taxon>
        <taxon>Bacteroidia</taxon>
        <taxon>Bacteroidales</taxon>
        <taxon>Dysgonomonadaceae</taxon>
        <taxon>Proteiniphilum</taxon>
    </lineage>
</organism>
<feature type="signal peptide" evidence="1">
    <location>
        <begin position="1"/>
        <end position="19"/>
    </location>
</feature>
<evidence type="ECO:0000256" key="1">
    <source>
        <dbReference type="SAM" id="SignalP"/>
    </source>
</evidence>
<feature type="non-terminal residue" evidence="2">
    <location>
        <position position="90"/>
    </location>
</feature>
<dbReference type="EMBL" id="LGGN01000069">
    <property type="protein sequence ID" value="KUK78129.1"/>
    <property type="molecule type" value="Genomic_DNA"/>
</dbReference>
<sequence length="90" mass="9807">MKKVFTILLVICYAFTIKAQTTIDVTGSVKDAMTDEELIGVTILVVGSDAGTVTDFNGNFQLTVPVNSRLRISYVGYTSQELIVTQQTTL</sequence>
<proteinExistence type="predicted"/>
<dbReference type="Pfam" id="PF13715">
    <property type="entry name" value="CarbopepD_reg_2"/>
    <property type="match status" value="1"/>
</dbReference>
<protein>
    <submittedName>
        <fullName evidence="2">TonB-dependent receptor plug domain protein</fullName>
    </submittedName>
</protein>
<dbReference type="SUPFAM" id="SSF49464">
    <property type="entry name" value="Carboxypeptidase regulatory domain-like"/>
    <property type="match status" value="1"/>
</dbReference>
<comment type="caution">
    <text evidence="2">The sequence shown here is derived from an EMBL/GenBank/DDBJ whole genome shotgun (WGS) entry which is preliminary data.</text>
</comment>
<reference evidence="3" key="1">
    <citation type="journal article" date="2015" name="MBio">
        <title>Genome-Resolved Metagenomic Analysis Reveals Roles for Candidate Phyla and Other Microbial Community Members in Biogeochemical Transformations in Oil Reservoirs.</title>
        <authorList>
            <person name="Hu P."/>
            <person name="Tom L."/>
            <person name="Singh A."/>
            <person name="Thomas B.C."/>
            <person name="Baker B.J."/>
            <person name="Piceno Y.M."/>
            <person name="Andersen G.L."/>
            <person name="Banfield J.F."/>
        </authorList>
    </citation>
    <scope>NUCLEOTIDE SEQUENCE [LARGE SCALE GENOMIC DNA]</scope>
</reference>
<dbReference type="Proteomes" id="UP000053860">
    <property type="component" value="Unassembled WGS sequence"/>
</dbReference>
<keyword evidence="2" id="KW-0675">Receptor</keyword>
<name>A0A117M0X5_9BACT</name>
<dbReference type="InterPro" id="IPR008969">
    <property type="entry name" value="CarboxyPept-like_regulatory"/>
</dbReference>
<dbReference type="AlphaFoldDB" id="A0A117M0X5"/>
<evidence type="ECO:0000313" key="2">
    <source>
        <dbReference type="EMBL" id="KUK78129.1"/>
    </source>
</evidence>
<gene>
    <name evidence="2" type="ORF">XD92_0509</name>
</gene>
<keyword evidence="1" id="KW-0732">Signal</keyword>
<dbReference type="Gene3D" id="2.60.40.1120">
    <property type="entry name" value="Carboxypeptidase-like, regulatory domain"/>
    <property type="match status" value="1"/>
</dbReference>
<evidence type="ECO:0000313" key="3">
    <source>
        <dbReference type="Proteomes" id="UP000053860"/>
    </source>
</evidence>